<comment type="similarity">
    <text evidence="2">Belongs to the glycosyltransferase 2 family.</text>
</comment>
<dbReference type="PANTHER" id="PTHR43179:SF12">
    <property type="entry name" value="GALACTOFURANOSYLTRANSFERASE GLFT2"/>
    <property type="match status" value="1"/>
</dbReference>
<dbReference type="PANTHER" id="PTHR43179">
    <property type="entry name" value="RHAMNOSYLTRANSFERASE WBBL"/>
    <property type="match status" value="1"/>
</dbReference>
<keyword evidence="4 5" id="KW-0808">Transferase</keyword>
<reference evidence="5" key="2">
    <citation type="submission" date="2023-07" db="EMBL/GenBank/DDBJ databases">
        <authorList>
            <person name="Bai X.-H."/>
            <person name="Wang H.-H."/>
            <person name="Wang J."/>
            <person name="Ma M.-Y."/>
            <person name="Hu H.-H."/>
            <person name="Song Z.-L."/>
            <person name="Ma H.-G."/>
            <person name="Fan Y."/>
            <person name="Du C.-Y."/>
            <person name="Xu J.-C."/>
        </authorList>
    </citation>
    <scope>NUCLEOTIDE SEQUENCE</scope>
    <source>
        <strain evidence="5">CZ1</strain>
    </source>
</reference>
<name>A0AA97AXR5_LEPBY</name>
<dbReference type="SUPFAM" id="SSF53448">
    <property type="entry name" value="Nucleotide-diphospho-sugar transferases"/>
    <property type="match status" value="1"/>
</dbReference>
<reference evidence="5" key="1">
    <citation type="journal article" date="2023" name="Plants (Basel)">
        <title>Genomic Analysis of Leptolyngbya boryana CZ1 Reveals Efficient Carbon Fixation Modules.</title>
        <authorList>
            <person name="Bai X."/>
            <person name="Wang H."/>
            <person name="Cheng W."/>
            <person name="Wang J."/>
            <person name="Ma M."/>
            <person name="Hu H."/>
            <person name="Song Z."/>
            <person name="Ma H."/>
            <person name="Fan Y."/>
            <person name="Du C."/>
            <person name="Xu J."/>
        </authorList>
    </citation>
    <scope>NUCLEOTIDE SEQUENCE</scope>
    <source>
        <strain evidence="5">CZ1</strain>
    </source>
</reference>
<dbReference type="EMBL" id="CP130144">
    <property type="protein sequence ID" value="WNZ47636.1"/>
    <property type="molecule type" value="Genomic_DNA"/>
</dbReference>
<evidence type="ECO:0000256" key="1">
    <source>
        <dbReference type="ARBA" id="ARBA00004776"/>
    </source>
</evidence>
<evidence type="ECO:0000256" key="3">
    <source>
        <dbReference type="ARBA" id="ARBA00022676"/>
    </source>
</evidence>
<accession>A0AA97AXR5</accession>
<dbReference type="AlphaFoldDB" id="A0AA97AXR5"/>
<dbReference type="InterPro" id="IPR029044">
    <property type="entry name" value="Nucleotide-diphossugar_trans"/>
</dbReference>
<evidence type="ECO:0000256" key="2">
    <source>
        <dbReference type="ARBA" id="ARBA00006739"/>
    </source>
</evidence>
<proteinExistence type="inferred from homology"/>
<gene>
    <name evidence="5" type="ORF">Q2T42_07300</name>
</gene>
<dbReference type="RefSeq" id="WP_316428231.1">
    <property type="nucleotide sequence ID" value="NZ_CP130144.1"/>
</dbReference>
<evidence type="ECO:0000256" key="4">
    <source>
        <dbReference type="ARBA" id="ARBA00022679"/>
    </source>
</evidence>
<evidence type="ECO:0000313" key="5">
    <source>
        <dbReference type="EMBL" id="WNZ47636.1"/>
    </source>
</evidence>
<comment type="pathway">
    <text evidence="1">Cell wall biogenesis; cell wall polysaccharide biosynthesis.</text>
</comment>
<keyword evidence="3 5" id="KW-0328">Glycosyltransferase</keyword>
<organism evidence="5">
    <name type="scientific">Leptolyngbya boryana CZ1</name>
    <dbReference type="NCBI Taxonomy" id="3060204"/>
    <lineage>
        <taxon>Bacteria</taxon>
        <taxon>Bacillati</taxon>
        <taxon>Cyanobacteriota</taxon>
        <taxon>Cyanophyceae</taxon>
        <taxon>Leptolyngbyales</taxon>
        <taxon>Leptolyngbyaceae</taxon>
        <taxon>Leptolyngbya group</taxon>
        <taxon>Leptolyngbya</taxon>
    </lineage>
</organism>
<sequence length="281" mass="32432">MTFRLAILLTCYNRREQTLDCLKASHQQALPSNMQVDHYLVDDGCTDGTSNAVFSDYPDVKILMGSGDLFWNGGMRLAFAEAIKSDYDFYLWLNDDTILYPEAITTLLQTYWQMSQNNDGFMVVVGSTKDENTGKFSYGGLVRRSWWHPLRFAAVHPEQGAKPCLTMNGNCVLIPRRTVKQVGNLEQSYSHTMGDLDYGLRVSYSGGKVWVSPNYVGTCNSNPLRHPDWYKARLNLRKRWTIINSPKGLPFLEWKIFSQRHAGFFWWLYWLLPYARLLLKP</sequence>
<protein>
    <submittedName>
        <fullName evidence="5">Glycosyltransferase family 2 protein</fullName>
        <ecNumber evidence="5">2.4.-.-</ecNumber>
    </submittedName>
</protein>
<dbReference type="Pfam" id="PF13641">
    <property type="entry name" value="Glyco_tranf_2_3"/>
    <property type="match status" value="1"/>
</dbReference>
<dbReference type="Gene3D" id="3.90.550.10">
    <property type="entry name" value="Spore Coat Polysaccharide Biosynthesis Protein SpsA, Chain A"/>
    <property type="match status" value="1"/>
</dbReference>
<dbReference type="EC" id="2.4.-.-" evidence="5"/>
<dbReference type="GO" id="GO:0016757">
    <property type="term" value="F:glycosyltransferase activity"/>
    <property type="evidence" value="ECO:0007669"/>
    <property type="project" value="UniProtKB-KW"/>
</dbReference>